<reference evidence="1" key="1">
    <citation type="submission" date="2016-03" db="EMBL/GenBank/DDBJ databases">
        <authorList>
            <person name="Ploux O."/>
        </authorList>
    </citation>
    <scope>NUCLEOTIDE SEQUENCE</scope>
    <source>
        <strain evidence="1">UC10</strain>
    </source>
</reference>
<accession>A0A1Y5P5G8</accession>
<dbReference type="AlphaFoldDB" id="A0A1Y5P5G8"/>
<organism evidence="1">
    <name type="scientific">uncultured Mycobacterium sp</name>
    <dbReference type="NCBI Taxonomy" id="171292"/>
    <lineage>
        <taxon>Bacteria</taxon>
        <taxon>Bacillati</taxon>
        <taxon>Actinomycetota</taxon>
        <taxon>Actinomycetes</taxon>
        <taxon>Mycobacteriales</taxon>
        <taxon>Mycobacteriaceae</taxon>
        <taxon>Mycobacterium</taxon>
        <taxon>environmental samples</taxon>
    </lineage>
</organism>
<proteinExistence type="predicted"/>
<dbReference type="EMBL" id="FLQS01000010">
    <property type="protein sequence ID" value="SBS73897.1"/>
    <property type="molecule type" value="Genomic_DNA"/>
</dbReference>
<sequence>MCMVDQCGRPAYGNGLCNPHWQRQRRGKGMELPIRIGKYAPGAVCSVDGCDRTGKIQRGFCNAHYIAWRKYGDPLTSKKTVSRRGDPEVIPHGTASGYSYHHCRCADCRHYKRGESTSARMSDPDKAASSRHESYMRNRGNVLAANKAWNARHREAFNNLTARSYRRHQLATRANAHSHYRRWTSLDDMFVMRTDLTTREIAQVLGRSIASVRSRRSDLRKEQAA</sequence>
<gene>
    <name evidence="1" type="ORF">MHPYR_180111</name>
</gene>
<evidence type="ECO:0000313" key="1">
    <source>
        <dbReference type="EMBL" id="SBS73897.1"/>
    </source>
</evidence>
<protein>
    <submittedName>
        <fullName evidence="1">Uncharacterized protein</fullName>
    </submittedName>
</protein>
<name>A0A1Y5P5G8_9MYCO</name>